<evidence type="ECO:0000256" key="3">
    <source>
        <dbReference type="ARBA" id="ARBA00022642"/>
    </source>
</evidence>
<protein>
    <submittedName>
        <fullName evidence="8">3-hydroxyanthranilic acid dioxygenase</fullName>
    </submittedName>
</protein>
<evidence type="ECO:0000313" key="9">
    <source>
        <dbReference type="Proteomes" id="UP000289841"/>
    </source>
</evidence>
<keyword evidence="3" id="KW-0662">Pyridine nucleotide biosynthesis</keyword>
<sequence>MKLIETYEYNNEGYLKLFSYKEWRIAMLNYIDELDINNINHVEAHQETDEVFVLLEGKCQMILYCSERSEFEIVNLEKNKIYNIPSGVYHNHTLSNDAKVLIVEQENTDSLNSIRKYFTTEEKQKLYEIWRIKNEV</sequence>
<evidence type="ECO:0000256" key="4">
    <source>
        <dbReference type="ARBA" id="ARBA00022723"/>
    </source>
</evidence>
<dbReference type="AlphaFoldDB" id="A0A449BEH7"/>
<dbReference type="Gene3D" id="2.60.120.10">
    <property type="entry name" value="Jelly Rolls"/>
    <property type="match status" value="1"/>
</dbReference>
<dbReference type="InterPro" id="IPR010329">
    <property type="entry name" value="3hydroanth_dOase"/>
</dbReference>
<proteinExistence type="predicted"/>
<organism evidence="8 9">
    <name type="scientific">Haploplasma axanthum</name>
    <name type="common">Acholeplasma axanthum</name>
    <dbReference type="NCBI Taxonomy" id="29552"/>
    <lineage>
        <taxon>Bacteria</taxon>
        <taxon>Bacillati</taxon>
        <taxon>Mycoplasmatota</taxon>
        <taxon>Mollicutes</taxon>
        <taxon>Acholeplasmatales</taxon>
        <taxon>Acholeplasmataceae</taxon>
        <taxon>Haploplasma</taxon>
    </lineage>
</organism>
<dbReference type="InterPro" id="IPR011051">
    <property type="entry name" value="RmlC_Cupin_sf"/>
</dbReference>
<name>A0A449BEH7_HAPAX</name>
<evidence type="ECO:0000313" key="8">
    <source>
        <dbReference type="EMBL" id="VEU80710.1"/>
    </source>
</evidence>
<evidence type="ECO:0000256" key="1">
    <source>
        <dbReference type="ARBA" id="ARBA00001954"/>
    </source>
</evidence>
<dbReference type="GO" id="GO:0005506">
    <property type="term" value="F:iron ion binding"/>
    <property type="evidence" value="ECO:0007669"/>
    <property type="project" value="InterPro"/>
</dbReference>
<keyword evidence="9" id="KW-1185">Reference proteome</keyword>
<dbReference type="GO" id="GO:0000334">
    <property type="term" value="F:3-hydroxyanthranilate 3,4-dioxygenase activity"/>
    <property type="evidence" value="ECO:0007669"/>
    <property type="project" value="InterPro"/>
</dbReference>
<dbReference type="InterPro" id="IPR014710">
    <property type="entry name" value="RmlC-like_jellyroll"/>
</dbReference>
<dbReference type="Proteomes" id="UP000289841">
    <property type="component" value="Chromosome"/>
</dbReference>
<dbReference type="EMBL" id="LR215048">
    <property type="protein sequence ID" value="VEU80710.1"/>
    <property type="molecule type" value="Genomic_DNA"/>
</dbReference>
<dbReference type="OrthoDB" id="9798066at2"/>
<keyword evidence="4" id="KW-0479">Metal-binding</keyword>
<keyword evidence="7" id="KW-0408">Iron</keyword>
<dbReference type="STRING" id="1278311.GCA_000428705_00303"/>
<evidence type="ECO:0000256" key="7">
    <source>
        <dbReference type="ARBA" id="ARBA00023004"/>
    </source>
</evidence>
<dbReference type="RefSeq" id="WP_026390005.1">
    <property type="nucleotide sequence ID" value="NZ_LR215048.1"/>
</dbReference>
<keyword evidence="5 8" id="KW-0223">Dioxygenase</keyword>
<dbReference type="GO" id="GO:0019363">
    <property type="term" value="P:pyridine nucleotide biosynthetic process"/>
    <property type="evidence" value="ECO:0007669"/>
    <property type="project" value="UniProtKB-KW"/>
</dbReference>
<evidence type="ECO:0000256" key="2">
    <source>
        <dbReference type="ARBA" id="ARBA00002752"/>
    </source>
</evidence>
<comment type="cofactor">
    <cofactor evidence="1">
        <name>Fe(2+)</name>
        <dbReference type="ChEBI" id="CHEBI:29033"/>
    </cofactor>
</comment>
<evidence type="ECO:0000256" key="6">
    <source>
        <dbReference type="ARBA" id="ARBA00023002"/>
    </source>
</evidence>
<comment type="function">
    <text evidence="2">Catalyzes the oxidative ring opening of 3-hydroxyanthranilate to 2-amino-3-carboxymuconate semialdehyde, which spontaneously cyclizes to quinolinate.</text>
</comment>
<dbReference type="Pfam" id="PF06052">
    <property type="entry name" value="3-HAO"/>
    <property type="match status" value="1"/>
</dbReference>
<reference evidence="8 9" key="1">
    <citation type="submission" date="2019-01" db="EMBL/GenBank/DDBJ databases">
        <authorList>
            <consortium name="Pathogen Informatics"/>
        </authorList>
    </citation>
    <scope>NUCLEOTIDE SEQUENCE [LARGE SCALE GENOMIC DNA]</scope>
    <source>
        <strain evidence="8 9">NCTC10138</strain>
    </source>
</reference>
<dbReference type="SUPFAM" id="SSF51182">
    <property type="entry name" value="RmlC-like cupins"/>
    <property type="match status" value="1"/>
</dbReference>
<keyword evidence="6" id="KW-0560">Oxidoreductase</keyword>
<evidence type="ECO:0000256" key="5">
    <source>
        <dbReference type="ARBA" id="ARBA00022964"/>
    </source>
</evidence>
<dbReference type="KEGG" id="aaxa:NCTC10138_01090"/>
<accession>A0A449BEH7</accession>
<gene>
    <name evidence="8" type="ORF">NCTC10138_01090</name>
</gene>